<proteinExistence type="predicted"/>
<keyword evidence="2" id="KW-1185">Reference proteome</keyword>
<protein>
    <recommendedName>
        <fullName evidence="3">CdiI immunity protein domain-containing protein</fullName>
    </recommendedName>
</protein>
<reference evidence="1 2" key="1">
    <citation type="submission" date="2020-10" db="EMBL/GenBank/DDBJ databases">
        <authorList>
            <person name="Castelo-Branco R."/>
            <person name="Eusebio N."/>
            <person name="Adriana R."/>
            <person name="Vieira A."/>
            <person name="Brugerolle De Fraissinette N."/>
            <person name="Rezende De Castro R."/>
            <person name="Schneider M.P."/>
            <person name="Vasconcelos V."/>
            <person name="Leao P.N."/>
        </authorList>
    </citation>
    <scope>NUCLEOTIDE SEQUENCE [LARGE SCALE GENOMIC DNA]</scope>
    <source>
        <strain evidence="1 2">LEGE 00250</strain>
    </source>
</reference>
<accession>A0ABR9VGX4</accession>
<evidence type="ECO:0000313" key="2">
    <source>
        <dbReference type="Proteomes" id="UP000606776"/>
    </source>
</evidence>
<evidence type="ECO:0008006" key="3">
    <source>
        <dbReference type="Google" id="ProtNLM"/>
    </source>
</evidence>
<name>A0ABR9VGX4_9CYAN</name>
<dbReference type="EMBL" id="JADEWB010000114">
    <property type="protein sequence ID" value="MBE9237734.1"/>
    <property type="molecule type" value="Genomic_DNA"/>
</dbReference>
<organism evidence="1 2">
    <name type="scientific">Sphaerospermopsis aphanizomenoides LEGE 00250</name>
    <dbReference type="NCBI Taxonomy" id="2777972"/>
    <lineage>
        <taxon>Bacteria</taxon>
        <taxon>Bacillati</taxon>
        <taxon>Cyanobacteriota</taxon>
        <taxon>Cyanophyceae</taxon>
        <taxon>Nostocales</taxon>
        <taxon>Aphanizomenonaceae</taxon>
        <taxon>Sphaerospermopsis</taxon>
        <taxon>Sphaerospermopsis aphanizomenoides</taxon>
    </lineage>
</organism>
<gene>
    <name evidence="1" type="ORF">IQ227_17285</name>
</gene>
<evidence type="ECO:0000313" key="1">
    <source>
        <dbReference type="EMBL" id="MBE9237734.1"/>
    </source>
</evidence>
<comment type="caution">
    <text evidence="1">The sequence shown here is derived from an EMBL/GenBank/DDBJ whole genome shotgun (WGS) entry which is preliminary data.</text>
</comment>
<dbReference type="Proteomes" id="UP000606776">
    <property type="component" value="Unassembled WGS sequence"/>
</dbReference>
<sequence>MNDFEKLTILIDLYKLDPSDKCYHEIENIMISYQANTPDIVRENMKHKSIQKIMENPTTISDDIVESLIDAFSNFINYPTNANADSFKRIMQEYKTRFNANN</sequence>